<dbReference type="InterPro" id="IPR050248">
    <property type="entry name" value="Polysacc_deacetylase_ArnD"/>
</dbReference>
<dbReference type="CDD" id="cd10944">
    <property type="entry name" value="CE4_SmPgdA_like"/>
    <property type="match status" value="1"/>
</dbReference>
<dbReference type="PANTHER" id="PTHR10587:SF125">
    <property type="entry name" value="POLYSACCHARIDE DEACETYLASE YHEN-RELATED"/>
    <property type="match status" value="1"/>
</dbReference>
<reference evidence="4" key="2">
    <citation type="journal article" date="2021" name="PeerJ">
        <title>Extensive microbial diversity within the chicken gut microbiome revealed by metagenomics and culture.</title>
        <authorList>
            <person name="Gilroy R."/>
            <person name="Ravi A."/>
            <person name="Getino M."/>
            <person name="Pursley I."/>
            <person name="Horton D.L."/>
            <person name="Alikhan N.F."/>
            <person name="Baker D."/>
            <person name="Gharbi K."/>
            <person name="Hall N."/>
            <person name="Watson M."/>
            <person name="Adriaenssens E.M."/>
            <person name="Foster-Nyarko E."/>
            <person name="Jarju S."/>
            <person name="Secka A."/>
            <person name="Antonio M."/>
            <person name="Oren A."/>
            <person name="Chaudhuri R.R."/>
            <person name="La Ragione R."/>
            <person name="Hildebrand F."/>
            <person name="Pallen M.J."/>
        </authorList>
    </citation>
    <scope>NUCLEOTIDE SEQUENCE</scope>
    <source>
        <strain evidence="4">CHK178-757</strain>
    </source>
</reference>
<protein>
    <submittedName>
        <fullName evidence="4">Polysaccharide deacetylase</fullName>
    </submittedName>
</protein>
<dbReference type="AlphaFoldDB" id="A0A9D1F2F6"/>
<dbReference type="SUPFAM" id="SSF88713">
    <property type="entry name" value="Glycoside hydrolase/deacetylase"/>
    <property type="match status" value="1"/>
</dbReference>
<keyword evidence="2" id="KW-1133">Transmembrane helix</keyword>
<feature type="transmembrane region" description="Helical" evidence="2">
    <location>
        <begin position="20"/>
        <end position="38"/>
    </location>
</feature>
<keyword evidence="2" id="KW-0472">Membrane</keyword>
<evidence type="ECO:0000313" key="5">
    <source>
        <dbReference type="Proteomes" id="UP000823927"/>
    </source>
</evidence>
<name>A0A9D1F2F6_9FIRM</name>
<dbReference type="GO" id="GO:0005975">
    <property type="term" value="P:carbohydrate metabolic process"/>
    <property type="evidence" value="ECO:0007669"/>
    <property type="project" value="InterPro"/>
</dbReference>
<reference evidence="4" key="1">
    <citation type="submission" date="2020-10" db="EMBL/GenBank/DDBJ databases">
        <authorList>
            <person name="Gilroy R."/>
        </authorList>
    </citation>
    <scope>NUCLEOTIDE SEQUENCE</scope>
    <source>
        <strain evidence="4">CHK178-757</strain>
    </source>
</reference>
<dbReference type="GO" id="GO:0016810">
    <property type="term" value="F:hydrolase activity, acting on carbon-nitrogen (but not peptide) bonds"/>
    <property type="evidence" value="ECO:0007669"/>
    <property type="project" value="InterPro"/>
</dbReference>
<proteinExistence type="predicted"/>
<dbReference type="Pfam" id="PF01522">
    <property type="entry name" value="Polysacc_deac_1"/>
    <property type="match status" value="1"/>
</dbReference>
<dbReference type="InterPro" id="IPR002509">
    <property type="entry name" value="NODB_dom"/>
</dbReference>
<evidence type="ECO:0000256" key="2">
    <source>
        <dbReference type="SAM" id="Phobius"/>
    </source>
</evidence>
<feature type="domain" description="NodB homology" evidence="3">
    <location>
        <begin position="114"/>
        <end position="304"/>
    </location>
</feature>
<organism evidence="4 5">
    <name type="scientific">Candidatus Scybalocola faecigallinarum</name>
    <dbReference type="NCBI Taxonomy" id="2840941"/>
    <lineage>
        <taxon>Bacteria</taxon>
        <taxon>Bacillati</taxon>
        <taxon>Bacillota</taxon>
        <taxon>Clostridia</taxon>
        <taxon>Lachnospirales</taxon>
        <taxon>Lachnospiraceae</taxon>
        <taxon>Lachnospiraceae incertae sedis</taxon>
        <taxon>Candidatus Scybalocola (ex Gilroy et al. 2021)</taxon>
    </lineage>
</organism>
<evidence type="ECO:0000259" key="3">
    <source>
        <dbReference type="PROSITE" id="PS51677"/>
    </source>
</evidence>
<comment type="caution">
    <text evidence="4">The sequence shown here is derived from an EMBL/GenBank/DDBJ whole genome shotgun (WGS) entry which is preliminary data.</text>
</comment>
<dbReference type="PANTHER" id="PTHR10587">
    <property type="entry name" value="GLYCOSYL TRANSFERASE-RELATED"/>
    <property type="match status" value="1"/>
</dbReference>
<gene>
    <name evidence="4" type="ORF">IAB46_00420</name>
</gene>
<dbReference type="PROSITE" id="PS51677">
    <property type="entry name" value="NODB"/>
    <property type="match status" value="1"/>
</dbReference>
<dbReference type="Proteomes" id="UP000823927">
    <property type="component" value="Unassembled WGS sequence"/>
</dbReference>
<dbReference type="InterPro" id="IPR011330">
    <property type="entry name" value="Glyco_hydro/deAcase_b/a-brl"/>
</dbReference>
<evidence type="ECO:0000256" key="1">
    <source>
        <dbReference type="SAM" id="MobiDB-lite"/>
    </source>
</evidence>
<dbReference type="EMBL" id="DVIT01000002">
    <property type="protein sequence ID" value="HIS46029.1"/>
    <property type="molecule type" value="Genomic_DNA"/>
</dbReference>
<accession>A0A9D1F2F6</accession>
<keyword evidence="2" id="KW-0812">Transmembrane</keyword>
<feature type="region of interest" description="Disordered" evidence="1">
    <location>
        <begin position="49"/>
        <end position="106"/>
    </location>
</feature>
<sequence length="316" mass="36099">MRNDKDKRRNAQKKKRRIRGTILVLLVILGFSGIFYIYSHLKQSQKGEARDLADASHHQESVKETLARPQKAETKPVIEQAQKKEPADVQEKNKQEKTAGVEKQKESEDTTNKKVVYITFDDGPCATTPKLLDVLDQYNVKATFFVTAQFMNDEDLVKQLKEIHDRGHVVAVHSYTHDYGQIYSSVDAFMADYKKMDDLIYEATGEHSRIFRFPGGSNTGYNSSIRKNLLEEVKKQGLIYHDWNAYDGDCDGYKGEDLIKRAVQESSYTNRSILLMHNIPGKDTVIESLPEIIKQLQAAGYTFDVIDENVKPIQFA</sequence>
<dbReference type="Gene3D" id="3.20.20.370">
    <property type="entry name" value="Glycoside hydrolase/deacetylase"/>
    <property type="match status" value="1"/>
</dbReference>
<evidence type="ECO:0000313" key="4">
    <source>
        <dbReference type="EMBL" id="HIS46029.1"/>
    </source>
</evidence>